<reference evidence="2 3" key="1">
    <citation type="journal article" date="2017" name="Nat. Commun.">
        <title>Genome assembly with in vitro proximity ligation data and whole-genome triplication in lettuce.</title>
        <authorList>
            <person name="Reyes-Chin-Wo S."/>
            <person name="Wang Z."/>
            <person name="Yang X."/>
            <person name="Kozik A."/>
            <person name="Arikit S."/>
            <person name="Song C."/>
            <person name="Xia L."/>
            <person name="Froenicke L."/>
            <person name="Lavelle D.O."/>
            <person name="Truco M.J."/>
            <person name="Xia R."/>
            <person name="Zhu S."/>
            <person name="Xu C."/>
            <person name="Xu H."/>
            <person name="Xu X."/>
            <person name="Cox K."/>
            <person name="Korf I."/>
            <person name="Meyers B.C."/>
            <person name="Michelmore R.W."/>
        </authorList>
    </citation>
    <scope>NUCLEOTIDE SEQUENCE [LARGE SCALE GENOMIC DNA]</scope>
    <source>
        <strain evidence="3">cv. Salinas</strain>
        <tissue evidence="2">Seedlings</tissue>
    </source>
</reference>
<dbReference type="EMBL" id="NBSK02000003">
    <property type="protein sequence ID" value="KAJ0215320.1"/>
    <property type="molecule type" value="Genomic_DNA"/>
</dbReference>
<dbReference type="AlphaFoldDB" id="A0A9R1XHY8"/>
<name>A0A9R1XHY8_LACSA</name>
<evidence type="ECO:0000313" key="2">
    <source>
        <dbReference type="EMBL" id="KAJ0215320.1"/>
    </source>
</evidence>
<protein>
    <submittedName>
        <fullName evidence="2">Uncharacterized protein</fullName>
    </submittedName>
</protein>
<sequence>MKRHQDHLKSTESLPPSHLADESSPERPPSPWDKEREEEKLKETRRKSPEVTGYRCSRRNRHILLSKIRYFPRRCSFSTTSEFNGVNLNKKPERHAFRVGLT</sequence>
<gene>
    <name evidence="2" type="ORF">LSAT_V11C300107540</name>
</gene>
<proteinExistence type="predicted"/>
<organism evidence="2 3">
    <name type="scientific">Lactuca sativa</name>
    <name type="common">Garden lettuce</name>
    <dbReference type="NCBI Taxonomy" id="4236"/>
    <lineage>
        <taxon>Eukaryota</taxon>
        <taxon>Viridiplantae</taxon>
        <taxon>Streptophyta</taxon>
        <taxon>Embryophyta</taxon>
        <taxon>Tracheophyta</taxon>
        <taxon>Spermatophyta</taxon>
        <taxon>Magnoliopsida</taxon>
        <taxon>eudicotyledons</taxon>
        <taxon>Gunneridae</taxon>
        <taxon>Pentapetalae</taxon>
        <taxon>asterids</taxon>
        <taxon>campanulids</taxon>
        <taxon>Asterales</taxon>
        <taxon>Asteraceae</taxon>
        <taxon>Cichorioideae</taxon>
        <taxon>Cichorieae</taxon>
        <taxon>Lactucinae</taxon>
        <taxon>Lactuca</taxon>
    </lineage>
</organism>
<feature type="region of interest" description="Disordered" evidence="1">
    <location>
        <begin position="1"/>
        <end position="53"/>
    </location>
</feature>
<evidence type="ECO:0000313" key="3">
    <source>
        <dbReference type="Proteomes" id="UP000235145"/>
    </source>
</evidence>
<evidence type="ECO:0000256" key="1">
    <source>
        <dbReference type="SAM" id="MobiDB-lite"/>
    </source>
</evidence>
<keyword evidence="3" id="KW-1185">Reference proteome</keyword>
<feature type="compositionally biased region" description="Basic and acidic residues" evidence="1">
    <location>
        <begin position="32"/>
        <end position="49"/>
    </location>
</feature>
<comment type="caution">
    <text evidence="2">The sequence shown here is derived from an EMBL/GenBank/DDBJ whole genome shotgun (WGS) entry which is preliminary data.</text>
</comment>
<dbReference type="Proteomes" id="UP000235145">
    <property type="component" value="Unassembled WGS sequence"/>
</dbReference>
<accession>A0A9R1XHY8</accession>